<dbReference type="PANTHER" id="PTHR43308:SF5">
    <property type="entry name" value="S-LAYER PROTEIN _ PEPTIDOGLYCAN ENDO-BETA-N-ACETYLGLUCOSAMINIDASE"/>
    <property type="match status" value="1"/>
</dbReference>
<dbReference type="InterPro" id="IPR032812">
    <property type="entry name" value="SbsA_Ig"/>
</dbReference>
<dbReference type="EMBL" id="JASKHM010000028">
    <property type="protein sequence ID" value="MEQ4487065.1"/>
    <property type="molecule type" value="Genomic_DNA"/>
</dbReference>
<reference evidence="4 5" key="1">
    <citation type="journal article" date="2023" name="Genome Announc.">
        <title>Pan-Genome Analyses of the Genus Cohnella and Proposal of the Novel Species Cohnella silvisoli sp. nov., Isolated from Forest Soil.</title>
        <authorList>
            <person name="Wang C."/>
            <person name="Mao L."/>
            <person name="Bao G."/>
            <person name="Zhu H."/>
        </authorList>
    </citation>
    <scope>NUCLEOTIDE SEQUENCE [LARGE SCALE GENOMIC DNA]</scope>
    <source>
        <strain evidence="4 5">NL03-T5-1</strain>
    </source>
</reference>
<keyword evidence="5" id="KW-1185">Reference proteome</keyword>
<feature type="compositionally biased region" description="Low complexity" evidence="2">
    <location>
        <begin position="714"/>
        <end position="732"/>
    </location>
</feature>
<dbReference type="Pfam" id="PF00395">
    <property type="entry name" value="SLH"/>
    <property type="match status" value="3"/>
</dbReference>
<gene>
    <name evidence="4" type="ORF">QJS35_32275</name>
</gene>
<dbReference type="Pfam" id="PF13205">
    <property type="entry name" value="Big_5"/>
    <property type="match status" value="1"/>
</dbReference>
<dbReference type="InterPro" id="IPR058667">
    <property type="entry name" value="DUF6242_C"/>
</dbReference>
<dbReference type="PANTHER" id="PTHR43308">
    <property type="entry name" value="OUTER MEMBRANE PROTEIN ALPHA-RELATED"/>
    <property type="match status" value="1"/>
</dbReference>
<keyword evidence="1" id="KW-0732">Signal</keyword>
<dbReference type="SUPFAM" id="SSF110296">
    <property type="entry name" value="Oligoxyloglucan reducing end-specific cellobiohydrolase"/>
    <property type="match status" value="2"/>
</dbReference>
<comment type="caution">
    <text evidence="4">The sequence shown here is derived from an EMBL/GenBank/DDBJ whole genome shotgun (WGS) entry which is preliminary data.</text>
</comment>
<dbReference type="RefSeq" id="WP_232190095.1">
    <property type="nucleotide sequence ID" value="NZ_JAIOAP010000027.1"/>
</dbReference>
<evidence type="ECO:0000313" key="4">
    <source>
        <dbReference type="EMBL" id="MEQ4487065.1"/>
    </source>
</evidence>
<evidence type="ECO:0000313" key="5">
    <source>
        <dbReference type="Proteomes" id="UP001493487"/>
    </source>
</evidence>
<dbReference type="InterPro" id="IPR001119">
    <property type="entry name" value="SLH_dom"/>
</dbReference>
<protein>
    <submittedName>
        <fullName evidence="4">S-layer homology domain-containing protein</fullName>
    </submittedName>
</protein>
<feature type="domain" description="SLH" evidence="3">
    <location>
        <begin position="957"/>
        <end position="1018"/>
    </location>
</feature>
<feature type="compositionally biased region" description="Pro residues" evidence="2">
    <location>
        <begin position="701"/>
        <end position="713"/>
    </location>
</feature>
<dbReference type="Proteomes" id="UP001493487">
    <property type="component" value="Unassembled WGS sequence"/>
</dbReference>
<evidence type="ECO:0000256" key="2">
    <source>
        <dbReference type="SAM" id="MobiDB-lite"/>
    </source>
</evidence>
<evidence type="ECO:0000259" key="3">
    <source>
        <dbReference type="PROSITE" id="PS51272"/>
    </source>
</evidence>
<dbReference type="PROSITE" id="PS51272">
    <property type="entry name" value="SLH"/>
    <property type="match status" value="3"/>
</dbReference>
<feature type="domain" description="SLH" evidence="3">
    <location>
        <begin position="1019"/>
        <end position="1082"/>
    </location>
</feature>
<proteinExistence type="predicted"/>
<feature type="domain" description="SLH" evidence="3">
    <location>
        <begin position="1090"/>
        <end position="1152"/>
    </location>
</feature>
<sequence>MGEKMRIRRCISIFTILFLLAGIIPSYTFAGSLDQWQMRSPYPTSSNLNSIAYGNDTFVAVGDNGTILTSADGASWTDRTSGTDKRISGVIYANNIFVAVGQTGTILTSPDGVMWTLRTSGTGNSLNAVRYGNNTFISVGDGGTVLTSPDSETWTVQGSVTSVTTNSLHSVSYGNGTFVAVGFLGVLITSTDGVNWTQRTSNTVYQLFGVIYSNGTFVAVGDFSTILTSGNGTDWTVRNSGGNYFTEVNYINNNFVAVNGSGDIVTSIDGSFWTGQNTGTDKTLYGISYGNGTYVAVGISGVILTSTNGAAWSIRSSGTDNSLAGVGYGNDTFVAVGLKDVLTSADGMTWKNLIPSLETVDGLSKVSYVNNLFIATGGYGALLTSADGTNWTVRDTGTNKSLQGVSYGESVFVVVGEEGTVLTSTNGETWTVQSSVANVTTDYLAGVSYGNGIFVAVGDFGTVLSSVDGETWTAQESGTDQMLTDVSYANNTFVAVGGAGTILTSADGATWTNRNSGTGNWLNGVSYGSNTFVAVGEAGTVVSSVDGTKWSSRSYITENSLYGVVYGKGLFVIAEESGKIITAKAEPTVSSYSPVDEASGIATGANLQLIFRENILAAAGKSIVIKKASDDSVVETIAAADTTKVIVEGLKVTINPAADLAYSTAYYVQIDDGAFKGAANNEWLGITDKETWSFTTAAAPEPTPSPEPTPAPSPSGTTPSGNTQTGTDTQTGFPVIVNGRSQDGIVTANVTTSGGQTVVTAKVNAGKLEALLAQEGEQPIIVIPVTQNADQVSVVLTRDAMKAMENKRAVLEIQTALGSYKLPAAEIMIDRLLAQFGQSLALADIEVRITIARGSAEKATVLENEANKGQFSIVVPPVDFEVTISDKGKTVTVDKFTTYVEREIAIPDGVDPSTITTAVVLDEDGTLRHVPTYTKVRDGKHFAVVNSLTNSTYSLIGNPKKLEDVQGHWAREAVNDMASRLIVRGDDRNRFQPDAQINRAEFAAIVVRALGLAGNGNTAAAAFADVKSGDWYAGAVGQAKEYGLIEGYGDGTFRPFQSLMRQEAIVIVSKAMKLAGMGDGPVAEEALAVLQPFADSGDVAPWAKQAFAMAIAKRVLLGAGTKLKPLSAVTRAETAVLVQRLLSHAGLIKSGGTGGA</sequence>
<feature type="region of interest" description="Disordered" evidence="2">
    <location>
        <begin position="696"/>
        <end position="733"/>
    </location>
</feature>
<dbReference type="InterPro" id="IPR051465">
    <property type="entry name" value="Cell_Envelope_Struct_Comp"/>
</dbReference>
<dbReference type="Pfam" id="PF25852">
    <property type="entry name" value="DUF6242_C"/>
    <property type="match status" value="1"/>
</dbReference>
<accession>A0ABV1L3X8</accession>
<organism evidence="4 5">
    <name type="scientific">Cohnella silvisoli</name>
    <dbReference type="NCBI Taxonomy" id="2873699"/>
    <lineage>
        <taxon>Bacteria</taxon>
        <taxon>Bacillati</taxon>
        <taxon>Bacillota</taxon>
        <taxon>Bacilli</taxon>
        <taxon>Bacillales</taxon>
        <taxon>Paenibacillaceae</taxon>
        <taxon>Cohnella</taxon>
    </lineage>
</organism>
<name>A0ABV1L3X8_9BACL</name>
<evidence type="ECO:0000256" key="1">
    <source>
        <dbReference type="ARBA" id="ARBA00022729"/>
    </source>
</evidence>